<gene>
    <name evidence="7" type="ORF">OG563_13510</name>
</gene>
<dbReference type="PANTHER" id="PTHR24421">
    <property type="entry name" value="NITRATE/NITRITE SENSOR PROTEIN NARX-RELATED"/>
    <property type="match status" value="1"/>
</dbReference>
<reference evidence="7" key="1">
    <citation type="submission" date="2022-10" db="EMBL/GenBank/DDBJ databases">
        <title>The complete genomes of actinobacterial strains from the NBC collection.</title>
        <authorList>
            <person name="Joergensen T.S."/>
            <person name="Alvarez Arevalo M."/>
            <person name="Sterndorff E.B."/>
            <person name="Faurdal D."/>
            <person name="Vuksanovic O."/>
            <person name="Mourched A.-S."/>
            <person name="Charusanti P."/>
            <person name="Shaw S."/>
            <person name="Blin K."/>
            <person name="Weber T."/>
        </authorList>
    </citation>
    <scope>NUCLEOTIDE SEQUENCE</scope>
    <source>
        <strain evidence="7">NBC_01482</strain>
    </source>
</reference>
<feature type="transmembrane region" description="Helical" evidence="5">
    <location>
        <begin position="131"/>
        <end position="151"/>
    </location>
</feature>
<feature type="transmembrane region" description="Helical" evidence="5">
    <location>
        <begin position="107"/>
        <end position="125"/>
    </location>
</feature>
<keyword evidence="3" id="KW-0902">Two-component regulatory system</keyword>
<dbReference type="Proteomes" id="UP001432062">
    <property type="component" value="Chromosome"/>
</dbReference>
<dbReference type="PANTHER" id="PTHR24421:SF62">
    <property type="entry name" value="SENSORY TRANSDUCTION HISTIDINE KINASE"/>
    <property type="match status" value="1"/>
</dbReference>
<keyword evidence="8" id="KW-1185">Reference proteome</keyword>
<feature type="compositionally biased region" description="Low complexity" evidence="4">
    <location>
        <begin position="433"/>
        <end position="447"/>
    </location>
</feature>
<dbReference type="CDD" id="cd16917">
    <property type="entry name" value="HATPase_UhpB-NarQ-NarX-like"/>
    <property type="match status" value="1"/>
</dbReference>
<feature type="domain" description="Histidine kinase" evidence="6">
    <location>
        <begin position="294"/>
        <end position="384"/>
    </location>
</feature>
<dbReference type="InterPro" id="IPR036890">
    <property type="entry name" value="HATPase_C_sf"/>
</dbReference>
<feature type="transmembrane region" description="Helical" evidence="5">
    <location>
        <begin position="41"/>
        <end position="61"/>
    </location>
</feature>
<proteinExistence type="predicted"/>
<keyword evidence="5" id="KW-0812">Transmembrane</keyword>
<feature type="transmembrane region" description="Helical" evidence="5">
    <location>
        <begin position="12"/>
        <end position="34"/>
    </location>
</feature>
<protein>
    <submittedName>
        <fullName evidence="7">Histidine kinase</fullName>
    </submittedName>
</protein>
<feature type="region of interest" description="Disordered" evidence="4">
    <location>
        <begin position="404"/>
        <end position="493"/>
    </location>
</feature>
<evidence type="ECO:0000256" key="2">
    <source>
        <dbReference type="ARBA" id="ARBA00022777"/>
    </source>
</evidence>
<dbReference type="SUPFAM" id="SSF55874">
    <property type="entry name" value="ATPase domain of HSP90 chaperone/DNA topoisomerase II/histidine kinase"/>
    <property type="match status" value="1"/>
</dbReference>
<dbReference type="PROSITE" id="PS50109">
    <property type="entry name" value="HIS_KIN"/>
    <property type="match status" value="1"/>
</dbReference>
<dbReference type="Gene3D" id="3.30.565.10">
    <property type="entry name" value="Histidine kinase-like ATPase, C-terminal domain"/>
    <property type="match status" value="1"/>
</dbReference>
<dbReference type="Pfam" id="PF07730">
    <property type="entry name" value="HisKA_3"/>
    <property type="match status" value="1"/>
</dbReference>
<keyword evidence="5" id="KW-1133">Transmembrane helix</keyword>
<sequence length="493" mass="51211">MHSSPFTPVFTALRLGLHVLVTTLAVVVAVRALLPGAGHPLGVVTLTAAFLVVYFAGTLVGRRPAGVRIWLAALTVLWLGLVVLAPDAGYLAFGVFFLYLHLLPRSWSLLAVGAATAVAVIGFGMHRGWSVAGAIGPIIGAAVAVGIGLGYEAMFRESAERQRLIDELLSTRATLAEQERTAGKLAERERLAQEIHDTVAQGLSSIQLLLHAAEQSAPNHPALQQIKLARETAAENLAETRRLIAELTPAALEGQSLAQALERICQRAEAPGLLTQMVVEGTPERLPMPVEAALVRIAQGAISNVVRHADASRMRLTLTYSDTDVYLDVVDDGMGIDPSVLDRPPTGTFGLAAMRGRVEQQGGTMAVESEPGHTAVTVMFPLEPGSGAVDSGLRAAESGLSAADSNLPAADSGLSATETNAADSEPMPNAPDLPALAQRAADSASAPDDTDLPAVAQSSTKPNDPGTAAAHASSRPAESAQGIPKATNQEGGQ</sequence>
<dbReference type="InterPro" id="IPR003594">
    <property type="entry name" value="HATPase_dom"/>
</dbReference>
<dbReference type="SMART" id="SM00387">
    <property type="entry name" value="HATPase_c"/>
    <property type="match status" value="1"/>
</dbReference>
<evidence type="ECO:0000256" key="3">
    <source>
        <dbReference type="ARBA" id="ARBA00023012"/>
    </source>
</evidence>
<evidence type="ECO:0000256" key="5">
    <source>
        <dbReference type="SAM" id="Phobius"/>
    </source>
</evidence>
<evidence type="ECO:0000313" key="8">
    <source>
        <dbReference type="Proteomes" id="UP001432062"/>
    </source>
</evidence>
<dbReference type="InterPro" id="IPR050482">
    <property type="entry name" value="Sensor_HK_TwoCompSys"/>
</dbReference>
<keyword evidence="5" id="KW-0472">Membrane</keyword>
<keyword evidence="2 7" id="KW-0418">Kinase</keyword>
<name>A0ABZ1Z3X0_9NOCA</name>
<feature type="transmembrane region" description="Helical" evidence="5">
    <location>
        <begin position="67"/>
        <end position="100"/>
    </location>
</feature>
<organism evidence="7 8">
    <name type="scientific">Nocardia vinacea</name>
    <dbReference type="NCBI Taxonomy" id="96468"/>
    <lineage>
        <taxon>Bacteria</taxon>
        <taxon>Bacillati</taxon>
        <taxon>Actinomycetota</taxon>
        <taxon>Actinomycetes</taxon>
        <taxon>Mycobacteriales</taxon>
        <taxon>Nocardiaceae</taxon>
        <taxon>Nocardia</taxon>
    </lineage>
</organism>
<dbReference type="InterPro" id="IPR011712">
    <property type="entry name" value="Sig_transdc_His_kin_sub3_dim/P"/>
</dbReference>
<accession>A0ABZ1Z3X0</accession>
<evidence type="ECO:0000256" key="1">
    <source>
        <dbReference type="ARBA" id="ARBA00022679"/>
    </source>
</evidence>
<evidence type="ECO:0000256" key="4">
    <source>
        <dbReference type="SAM" id="MobiDB-lite"/>
    </source>
</evidence>
<dbReference type="InterPro" id="IPR005467">
    <property type="entry name" value="His_kinase_dom"/>
</dbReference>
<dbReference type="Gene3D" id="1.20.5.1930">
    <property type="match status" value="1"/>
</dbReference>
<evidence type="ECO:0000259" key="6">
    <source>
        <dbReference type="PROSITE" id="PS50109"/>
    </source>
</evidence>
<evidence type="ECO:0000313" key="7">
    <source>
        <dbReference type="EMBL" id="WUV49120.1"/>
    </source>
</evidence>
<dbReference type="GO" id="GO:0016301">
    <property type="term" value="F:kinase activity"/>
    <property type="evidence" value="ECO:0007669"/>
    <property type="project" value="UniProtKB-KW"/>
</dbReference>
<dbReference type="Pfam" id="PF02518">
    <property type="entry name" value="HATPase_c"/>
    <property type="match status" value="1"/>
</dbReference>
<dbReference type="EMBL" id="CP109441">
    <property type="protein sequence ID" value="WUV49120.1"/>
    <property type="molecule type" value="Genomic_DNA"/>
</dbReference>
<keyword evidence="1" id="KW-0808">Transferase</keyword>